<evidence type="ECO:0000256" key="1">
    <source>
        <dbReference type="SAM" id="MobiDB-lite"/>
    </source>
</evidence>
<feature type="compositionally biased region" description="Low complexity" evidence="1">
    <location>
        <begin position="75"/>
        <end position="91"/>
    </location>
</feature>
<evidence type="ECO:0000313" key="3">
    <source>
        <dbReference type="Proteomes" id="UP000324832"/>
    </source>
</evidence>
<gene>
    <name evidence="2" type="ORF">LSINAPIS_LOCUS10498</name>
</gene>
<dbReference type="Proteomes" id="UP000324832">
    <property type="component" value="Unassembled WGS sequence"/>
</dbReference>
<reference evidence="2 3" key="1">
    <citation type="submission" date="2017-07" db="EMBL/GenBank/DDBJ databases">
        <authorList>
            <person name="Talla V."/>
            <person name="Backstrom N."/>
        </authorList>
    </citation>
    <scope>NUCLEOTIDE SEQUENCE [LARGE SCALE GENOMIC DNA]</scope>
</reference>
<dbReference type="AlphaFoldDB" id="A0A5E4QRD7"/>
<accession>A0A5E4QRD7</accession>
<dbReference type="EMBL" id="FZQP02004256">
    <property type="protein sequence ID" value="VVC99668.1"/>
    <property type="molecule type" value="Genomic_DNA"/>
</dbReference>
<protein>
    <submittedName>
        <fullName evidence="2">Uncharacterized protein</fullName>
    </submittedName>
</protein>
<keyword evidence="3" id="KW-1185">Reference proteome</keyword>
<evidence type="ECO:0000313" key="2">
    <source>
        <dbReference type="EMBL" id="VVC99668.1"/>
    </source>
</evidence>
<feature type="compositionally biased region" description="Basic and acidic residues" evidence="1">
    <location>
        <begin position="99"/>
        <end position="110"/>
    </location>
</feature>
<feature type="region of interest" description="Disordered" evidence="1">
    <location>
        <begin position="57"/>
        <end position="110"/>
    </location>
</feature>
<name>A0A5E4QRD7_9NEOP</name>
<organism evidence="2 3">
    <name type="scientific">Leptidea sinapis</name>
    <dbReference type="NCBI Taxonomy" id="189913"/>
    <lineage>
        <taxon>Eukaryota</taxon>
        <taxon>Metazoa</taxon>
        <taxon>Ecdysozoa</taxon>
        <taxon>Arthropoda</taxon>
        <taxon>Hexapoda</taxon>
        <taxon>Insecta</taxon>
        <taxon>Pterygota</taxon>
        <taxon>Neoptera</taxon>
        <taxon>Endopterygota</taxon>
        <taxon>Lepidoptera</taxon>
        <taxon>Glossata</taxon>
        <taxon>Ditrysia</taxon>
        <taxon>Papilionoidea</taxon>
        <taxon>Pieridae</taxon>
        <taxon>Dismorphiinae</taxon>
        <taxon>Leptidea</taxon>
    </lineage>
</organism>
<sequence length="110" mass="12060">MSLCHRDMEIANYRCLSTALRCRSPPSHVLAPLFDVRAWSRLLSEHDSPASLYHTEVQPQAWRSRRHAGDRAAGGTSNSISSLTASTSGGTLRRRRGGSGRDESIGRRAA</sequence>
<proteinExistence type="predicted"/>